<dbReference type="RefSeq" id="WP_114068404.1">
    <property type="nucleotide sequence ID" value="NZ_CP030850.1"/>
</dbReference>
<feature type="domain" description="MacB-like periplasmic core" evidence="8">
    <location>
        <begin position="20"/>
        <end position="235"/>
    </location>
</feature>
<dbReference type="Proteomes" id="UP000251993">
    <property type="component" value="Chromosome"/>
</dbReference>
<reference evidence="9 10" key="1">
    <citation type="submission" date="2018-07" db="EMBL/GenBank/DDBJ databases">
        <title>Genome sequencing of Runella.</title>
        <authorList>
            <person name="Baek M.-G."/>
            <person name="Yi H."/>
        </authorList>
    </citation>
    <scope>NUCLEOTIDE SEQUENCE [LARGE SCALE GENOMIC DNA]</scope>
    <source>
        <strain evidence="9 10">HYN0085</strain>
    </source>
</reference>
<feature type="transmembrane region" description="Helical" evidence="6">
    <location>
        <begin position="684"/>
        <end position="708"/>
    </location>
</feature>
<keyword evidence="5 6" id="KW-0472">Membrane</keyword>
<dbReference type="InterPro" id="IPR003838">
    <property type="entry name" value="ABC3_permease_C"/>
</dbReference>
<organism evidence="9 10">
    <name type="scientific">Runella rosea</name>
    <dbReference type="NCBI Taxonomy" id="2259595"/>
    <lineage>
        <taxon>Bacteria</taxon>
        <taxon>Pseudomonadati</taxon>
        <taxon>Bacteroidota</taxon>
        <taxon>Cytophagia</taxon>
        <taxon>Cytophagales</taxon>
        <taxon>Spirosomataceae</taxon>
        <taxon>Runella</taxon>
    </lineage>
</organism>
<feature type="transmembrane region" description="Helical" evidence="6">
    <location>
        <begin position="389"/>
        <end position="410"/>
    </location>
</feature>
<accession>A0A344TLW4</accession>
<dbReference type="OrthoDB" id="5933722at2"/>
<feature type="transmembrane region" description="Helical" evidence="6">
    <location>
        <begin position="21"/>
        <end position="42"/>
    </location>
</feature>
<evidence type="ECO:0000256" key="2">
    <source>
        <dbReference type="ARBA" id="ARBA00022475"/>
    </source>
</evidence>
<evidence type="ECO:0000256" key="6">
    <source>
        <dbReference type="SAM" id="Phobius"/>
    </source>
</evidence>
<feature type="transmembrane region" description="Helical" evidence="6">
    <location>
        <begin position="736"/>
        <end position="756"/>
    </location>
</feature>
<feature type="transmembrane region" description="Helical" evidence="6">
    <location>
        <begin position="348"/>
        <end position="369"/>
    </location>
</feature>
<dbReference type="GO" id="GO:0005886">
    <property type="term" value="C:plasma membrane"/>
    <property type="evidence" value="ECO:0007669"/>
    <property type="project" value="UniProtKB-SubCell"/>
</dbReference>
<dbReference type="AlphaFoldDB" id="A0A344TLW4"/>
<dbReference type="InterPro" id="IPR025857">
    <property type="entry name" value="MacB_PCD"/>
</dbReference>
<evidence type="ECO:0000313" key="10">
    <source>
        <dbReference type="Proteomes" id="UP000251993"/>
    </source>
</evidence>
<dbReference type="EMBL" id="CP030850">
    <property type="protein sequence ID" value="AXE19635.1"/>
    <property type="molecule type" value="Genomic_DNA"/>
</dbReference>
<evidence type="ECO:0000256" key="3">
    <source>
        <dbReference type="ARBA" id="ARBA00022692"/>
    </source>
</evidence>
<feature type="transmembrane region" description="Helical" evidence="6">
    <location>
        <begin position="431"/>
        <end position="455"/>
    </location>
</feature>
<feature type="transmembrane region" description="Helical" evidence="6">
    <location>
        <begin position="292"/>
        <end position="314"/>
    </location>
</feature>
<evidence type="ECO:0000256" key="5">
    <source>
        <dbReference type="ARBA" id="ARBA00023136"/>
    </source>
</evidence>
<evidence type="ECO:0000259" key="8">
    <source>
        <dbReference type="Pfam" id="PF12704"/>
    </source>
</evidence>
<dbReference type="KEGG" id="run:DR864_18780"/>
<dbReference type="InterPro" id="IPR050250">
    <property type="entry name" value="Macrolide_Exporter_MacB"/>
</dbReference>
<gene>
    <name evidence="9" type="ORF">DR864_18780</name>
</gene>
<comment type="subcellular location">
    <subcellularLocation>
        <location evidence="1">Cell membrane</location>
        <topology evidence="1">Multi-pass membrane protein</topology>
    </subcellularLocation>
</comment>
<proteinExistence type="predicted"/>
<sequence length="807" mass="90934">MIRNYLKIAFRNLQRNKIYSAINIGGLAIGMATCLLITLYVLDEISYDRYHQKADRIYRIDFDVKFGGQDRSFATVSDGMGAALKNDYPFIETFTRFRPIDILVKKGNQNIRESMSMFVDNSVFEVFDIPLIEGDAKTALQEPFTIVLDEQTAQKYFGKTQVLGMTMTIDENAYKVTGVMKNIPENSHFRGRNMFLSMESSADSRANNWLNNNFFTYLVFKEGTKPEQLQSQFDKVIKKYMMPQFKSVMGIKSIEELEKAGNRVALGLTPLTDIHLHSNKFFELSPNSSIQYVYIFSAIALFILLIACVNFMNLSTARSVNRAKEVGVRKVMGSVRAMLMNQFLSESILMSLIAFILGLGIATLILPFFNDLSAKNLSLSFIKKPLLLSILFSFAVFIGLLAGIYPALFLSSFKPISVLKGKLSATNKGGYLRSSLVVFQFFASIFLIISTIVIYRQLDFIQKQNIGFNREQVIVINDTNLLEKGLESFKNELLQISGIKSATISAFLPTPSYRNNTVFWTEGQLGADNGISMQFWEVGYDYTETLKMQFVAGRDFDKTMSTDSSAIIINETTAKQTGYKNPIGQKLYAYGSNLKDLIPYTIIGVVKNFNYASLRENVASLSMCLAKNPYGMISVRVQSNDFKESIAKIEERWKLRAGRTPLNYQFLDDAFDNMYRTEQRIGKVFISFAVLAILIACLGLFGLATFTAEQRTKEIGVRKVLGASIWSIVRLLSKDFLKLVCLAFVIASPLAYYAMSTWLKDFAFRTDISLWIFVVSGTSALTISLLTVSYQAIKAALMNPVKSLKTE</sequence>
<evidence type="ECO:0000256" key="4">
    <source>
        <dbReference type="ARBA" id="ARBA00022989"/>
    </source>
</evidence>
<feature type="domain" description="ABC3 transporter permease C-terminal" evidence="7">
    <location>
        <begin position="686"/>
        <end position="800"/>
    </location>
</feature>
<protein>
    <submittedName>
        <fullName evidence="9">ABC transporter permease</fullName>
    </submittedName>
</protein>
<dbReference type="PANTHER" id="PTHR30572">
    <property type="entry name" value="MEMBRANE COMPONENT OF TRANSPORTER-RELATED"/>
    <property type="match status" value="1"/>
</dbReference>
<evidence type="ECO:0000256" key="1">
    <source>
        <dbReference type="ARBA" id="ARBA00004651"/>
    </source>
</evidence>
<dbReference type="GO" id="GO:0022857">
    <property type="term" value="F:transmembrane transporter activity"/>
    <property type="evidence" value="ECO:0007669"/>
    <property type="project" value="TreeGrafter"/>
</dbReference>
<name>A0A344TLW4_9BACT</name>
<keyword evidence="2" id="KW-1003">Cell membrane</keyword>
<keyword evidence="10" id="KW-1185">Reference proteome</keyword>
<feature type="domain" description="MacB-like periplasmic core" evidence="8">
    <location>
        <begin position="519"/>
        <end position="610"/>
    </location>
</feature>
<feature type="domain" description="ABC3 transporter permease C-terminal" evidence="7">
    <location>
        <begin position="298"/>
        <end position="413"/>
    </location>
</feature>
<dbReference type="Pfam" id="PF12704">
    <property type="entry name" value="MacB_PCD"/>
    <property type="match status" value="2"/>
</dbReference>
<dbReference type="PANTHER" id="PTHR30572:SF18">
    <property type="entry name" value="ABC-TYPE MACROLIDE FAMILY EXPORT SYSTEM PERMEASE COMPONENT 2"/>
    <property type="match status" value="1"/>
</dbReference>
<keyword evidence="4 6" id="KW-1133">Transmembrane helix</keyword>
<keyword evidence="3 6" id="KW-0812">Transmembrane</keyword>
<evidence type="ECO:0000313" key="9">
    <source>
        <dbReference type="EMBL" id="AXE19635.1"/>
    </source>
</evidence>
<dbReference type="Pfam" id="PF02687">
    <property type="entry name" value="FtsX"/>
    <property type="match status" value="2"/>
</dbReference>
<feature type="transmembrane region" description="Helical" evidence="6">
    <location>
        <begin position="768"/>
        <end position="788"/>
    </location>
</feature>
<evidence type="ECO:0000259" key="7">
    <source>
        <dbReference type="Pfam" id="PF02687"/>
    </source>
</evidence>